<dbReference type="AlphaFoldDB" id="A0A1X6NIF7"/>
<feature type="compositionally biased region" description="Low complexity" evidence="3">
    <location>
        <begin position="1"/>
        <end position="23"/>
    </location>
</feature>
<dbReference type="OrthoDB" id="185373at2759"/>
<dbReference type="InterPro" id="IPR011990">
    <property type="entry name" value="TPR-like_helical_dom_sf"/>
</dbReference>
<feature type="region of interest" description="Disordered" evidence="3">
    <location>
        <begin position="1"/>
        <end position="57"/>
    </location>
</feature>
<evidence type="ECO:0000259" key="4">
    <source>
        <dbReference type="Pfam" id="PF17177"/>
    </source>
</evidence>
<evidence type="ECO:0000313" key="5">
    <source>
        <dbReference type="EMBL" id="OSX68407.1"/>
    </source>
</evidence>
<keyword evidence="1" id="KW-0677">Repeat</keyword>
<feature type="non-terminal residue" evidence="5">
    <location>
        <position position="440"/>
    </location>
</feature>
<dbReference type="Pfam" id="PF17177">
    <property type="entry name" value="PPR_long"/>
    <property type="match status" value="1"/>
</dbReference>
<evidence type="ECO:0000313" key="6">
    <source>
        <dbReference type="Proteomes" id="UP000218209"/>
    </source>
</evidence>
<organism evidence="5 6">
    <name type="scientific">Porphyra umbilicalis</name>
    <name type="common">Purple laver</name>
    <name type="synonym">Red alga</name>
    <dbReference type="NCBI Taxonomy" id="2786"/>
    <lineage>
        <taxon>Eukaryota</taxon>
        <taxon>Rhodophyta</taxon>
        <taxon>Bangiophyceae</taxon>
        <taxon>Bangiales</taxon>
        <taxon>Bangiaceae</taxon>
        <taxon>Porphyra</taxon>
    </lineage>
</organism>
<feature type="domain" description="PROP1-like PPR" evidence="4">
    <location>
        <begin position="135"/>
        <end position="288"/>
    </location>
</feature>
<dbReference type="InterPro" id="IPR002885">
    <property type="entry name" value="PPR_rpt"/>
</dbReference>
<dbReference type="InterPro" id="IPR033443">
    <property type="entry name" value="PROP1-like_PPR_dom"/>
</dbReference>
<evidence type="ECO:0000256" key="3">
    <source>
        <dbReference type="SAM" id="MobiDB-lite"/>
    </source>
</evidence>
<dbReference type="PANTHER" id="PTHR47447">
    <property type="entry name" value="OS03G0856100 PROTEIN"/>
    <property type="match status" value="1"/>
</dbReference>
<protein>
    <recommendedName>
        <fullName evidence="4">PROP1-like PPR domain-containing protein</fullName>
    </recommendedName>
</protein>
<feature type="repeat" description="PPR" evidence="2">
    <location>
        <begin position="194"/>
        <end position="230"/>
    </location>
</feature>
<dbReference type="PROSITE" id="PS51375">
    <property type="entry name" value="PPR"/>
    <property type="match status" value="1"/>
</dbReference>
<dbReference type="Proteomes" id="UP000218209">
    <property type="component" value="Unassembled WGS sequence"/>
</dbReference>
<feature type="compositionally biased region" description="Low complexity" evidence="3">
    <location>
        <begin position="35"/>
        <end position="45"/>
    </location>
</feature>
<feature type="non-terminal residue" evidence="5">
    <location>
        <position position="1"/>
    </location>
</feature>
<evidence type="ECO:0000256" key="2">
    <source>
        <dbReference type="PROSITE-ProRule" id="PRU00708"/>
    </source>
</evidence>
<reference evidence="5 6" key="1">
    <citation type="submission" date="2017-03" db="EMBL/GenBank/DDBJ databases">
        <title>WGS assembly of Porphyra umbilicalis.</title>
        <authorList>
            <person name="Brawley S.H."/>
            <person name="Blouin N.A."/>
            <person name="Ficko-Blean E."/>
            <person name="Wheeler G.L."/>
            <person name="Lohr M."/>
            <person name="Goodson H.V."/>
            <person name="Jenkins J.W."/>
            <person name="Blaby-Haas C.E."/>
            <person name="Helliwell K.E."/>
            <person name="Chan C."/>
            <person name="Marriage T."/>
            <person name="Bhattacharya D."/>
            <person name="Klein A.S."/>
            <person name="Badis Y."/>
            <person name="Brodie J."/>
            <person name="Cao Y."/>
            <person name="Collen J."/>
            <person name="Dittami S.M."/>
            <person name="Gachon C.M."/>
            <person name="Green B.R."/>
            <person name="Karpowicz S."/>
            <person name="Kim J.W."/>
            <person name="Kudahl U."/>
            <person name="Lin S."/>
            <person name="Michel G."/>
            <person name="Mittag M."/>
            <person name="Olson B.J."/>
            <person name="Pangilinan J."/>
            <person name="Peng Y."/>
            <person name="Qiu H."/>
            <person name="Shu S."/>
            <person name="Singer J.T."/>
            <person name="Smith A.G."/>
            <person name="Sprecher B.N."/>
            <person name="Wagner V."/>
            <person name="Wang W."/>
            <person name="Wang Z.-Y."/>
            <person name="Yan J."/>
            <person name="Yarish C."/>
            <person name="Zoeuner-Riek S."/>
            <person name="Zhuang Y."/>
            <person name="Zou Y."/>
            <person name="Lindquist E.A."/>
            <person name="Grimwood J."/>
            <person name="Barry K."/>
            <person name="Rokhsar D.S."/>
            <person name="Schmutz J."/>
            <person name="Stiller J.W."/>
            <person name="Grossman A.R."/>
            <person name="Prochnik S.E."/>
        </authorList>
    </citation>
    <scope>NUCLEOTIDE SEQUENCE [LARGE SCALE GENOMIC DNA]</scope>
    <source>
        <strain evidence="5">4086291</strain>
    </source>
</reference>
<keyword evidence="6" id="KW-1185">Reference proteome</keyword>
<sequence>APADAADAASADVDAAVAAAAAAAPPPPPPPPGAPADAGDPSGPSVGLGAEFISRPPGRELEGSPLVSVASSIADAALLGPRPSTAAGRVEREVGQLLSASRIRTAVAVALTAVKDPTVEVTPRTVLLTLGAANRLSWASAATELYAAATAGGVRLGLREYNNTLRTLSRVGAVDRMRAIIEEMWAAGGGSAPDTHSYDQLVTALAVSRAHTVKDALDVTDEMRARGVMPSVGTYERFMAACVAANKVRMATATLSAMDDQGVAANARTYAVVLGAAAAANLTNDLHRLLPAAVAALGPYTAYLRKGPATTARYRRVGASAGTAAAPPTTTAGGGDAPPLTPRIEVAVLLMMLGAAARTNHAPLAEAVWRLARSPTYADWTPPVSALISLLGARAGVRDVAAAFDAVDEMEALGYAPNAVRCRRLIVMLSSSPATLDDAW</sequence>
<dbReference type="PANTHER" id="PTHR47447:SF17">
    <property type="entry name" value="OS12G0638900 PROTEIN"/>
    <property type="match status" value="1"/>
</dbReference>
<feature type="compositionally biased region" description="Pro residues" evidence="3">
    <location>
        <begin position="24"/>
        <end position="34"/>
    </location>
</feature>
<dbReference type="EMBL" id="KV920596">
    <property type="protein sequence ID" value="OSX68407.1"/>
    <property type="molecule type" value="Genomic_DNA"/>
</dbReference>
<gene>
    <name evidence="5" type="ORF">BU14_2854s0001</name>
</gene>
<name>A0A1X6NIF7_PORUM</name>
<dbReference type="Gene3D" id="1.25.40.10">
    <property type="entry name" value="Tetratricopeptide repeat domain"/>
    <property type="match status" value="1"/>
</dbReference>
<evidence type="ECO:0000256" key="1">
    <source>
        <dbReference type="ARBA" id="ARBA00022737"/>
    </source>
</evidence>
<proteinExistence type="predicted"/>
<accession>A0A1X6NIF7</accession>